<gene>
    <name evidence="3" type="ORF">BEL07_00610</name>
</gene>
<dbReference type="RefSeq" id="WP_070351240.1">
    <property type="nucleotide sequence ID" value="NZ_CP043474.1"/>
</dbReference>
<feature type="transmembrane region" description="Helical" evidence="2">
    <location>
        <begin position="29"/>
        <end position="53"/>
    </location>
</feature>
<accession>A0A1E8QB09</accession>
<dbReference type="EMBL" id="MCHX01000001">
    <property type="protein sequence ID" value="OFJ55813.1"/>
    <property type="molecule type" value="Genomic_DNA"/>
</dbReference>
<reference evidence="3 4" key="1">
    <citation type="submission" date="2016-09" db="EMBL/GenBank/DDBJ databases">
        <title>genome sequence of Mycobacterium sp. 739 SCH.</title>
        <authorList>
            <person name="Greninger A.L."/>
            <person name="Qin X."/>
            <person name="Jerome K."/>
            <person name="Vora S."/>
            <person name="Quinn K."/>
        </authorList>
    </citation>
    <scope>NUCLEOTIDE SEQUENCE [LARGE SCALE GENOMIC DNA]</scope>
    <source>
        <strain evidence="3 4">SCH</strain>
    </source>
</reference>
<dbReference type="Proteomes" id="UP000178953">
    <property type="component" value="Unassembled WGS sequence"/>
</dbReference>
<keyword evidence="2" id="KW-0472">Membrane</keyword>
<evidence type="ECO:0000256" key="2">
    <source>
        <dbReference type="SAM" id="Phobius"/>
    </source>
</evidence>
<keyword evidence="2" id="KW-1133">Transmembrane helix</keyword>
<feature type="transmembrane region" description="Helical" evidence="2">
    <location>
        <begin position="102"/>
        <end position="121"/>
    </location>
</feature>
<comment type="caution">
    <text evidence="3">The sequence shown here is derived from an EMBL/GenBank/DDBJ whole genome shotgun (WGS) entry which is preliminary data.</text>
</comment>
<evidence type="ECO:0000256" key="1">
    <source>
        <dbReference type="SAM" id="MobiDB-lite"/>
    </source>
</evidence>
<dbReference type="AlphaFoldDB" id="A0A1E8QB09"/>
<feature type="transmembrane region" description="Helical" evidence="2">
    <location>
        <begin position="73"/>
        <end position="95"/>
    </location>
</feature>
<evidence type="ECO:0000313" key="3">
    <source>
        <dbReference type="EMBL" id="OFJ55813.1"/>
    </source>
</evidence>
<feature type="region of interest" description="Disordered" evidence="1">
    <location>
        <begin position="1"/>
        <end position="22"/>
    </location>
</feature>
<feature type="compositionally biased region" description="Polar residues" evidence="1">
    <location>
        <begin position="1"/>
        <end position="10"/>
    </location>
</feature>
<evidence type="ECO:0000313" key="4">
    <source>
        <dbReference type="Proteomes" id="UP000178953"/>
    </source>
</evidence>
<organism evidence="3 4">
    <name type="scientific">Mycolicibacterium grossiae</name>
    <dbReference type="NCBI Taxonomy" id="1552759"/>
    <lineage>
        <taxon>Bacteria</taxon>
        <taxon>Bacillati</taxon>
        <taxon>Actinomycetota</taxon>
        <taxon>Actinomycetes</taxon>
        <taxon>Mycobacteriales</taxon>
        <taxon>Mycobacteriaceae</taxon>
        <taxon>Mycolicibacterium</taxon>
    </lineage>
</organism>
<sequence>MTTTSATNGADATAASGASKTARRPRHTALHWTLVLLTLPGALAVVAFAYLQVLGSAGCTAATCSGLGPNETVFGLILYGTPAIPIVAIVASLLGARRRRGLLVPAVAWALLVLAAVTLVVTF</sequence>
<keyword evidence="4" id="KW-1185">Reference proteome</keyword>
<keyword evidence="2" id="KW-0812">Transmembrane</keyword>
<proteinExistence type="predicted"/>
<name>A0A1E8QB09_9MYCO</name>
<protein>
    <submittedName>
        <fullName evidence="3">Uncharacterized protein</fullName>
    </submittedName>
</protein>